<sequence>MATQEAYPSEKSFSYPVEVDEEQVPRYSQVARMSSASSSSGLQKPIVVPQTTNIFMIKTFSPFARSYSPALAQLPQPISQEEFLAFIDGLNEAFLSAPIFQAMHVAGGGLLGSQILPAQAVGGVFQIISVAGSAGVSVIRVRSYMKKMHASLFAPRGLAVKIMTTKKMMATIGYKDVDGKGKLSLPPLNNVVDMGAFGDVPKEQDDGQIQFGPEDPRLRRLRALEAFVSPLSFDVPEDTRKVGVVKRWTTAPLRWVNNRQAKKVDKVREKSLKKREERAEEAQAETEKTQYELVELQQRIDSLRIEMQRNPTTESEYELDRLENQQNALLEERQKAVEDIYAKGDKKLIKLYNKEEKVANRILWVVITKEDGSSGDDLVQVASQDTSV</sequence>
<name>A0A3D8S8E9_9HELO</name>
<comment type="caution">
    <text evidence="2">The sequence shown here is derived from an EMBL/GenBank/DDBJ whole genome shotgun (WGS) entry which is preliminary data.</text>
</comment>
<evidence type="ECO:0000313" key="2">
    <source>
        <dbReference type="EMBL" id="RDW82401.1"/>
    </source>
</evidence>
<dbReference type="OrthoDB" id="3068835at2759"/>
<dbReference type="EMBL" id="PDLM01000003">
    <property type="protein sequence ID" value="RDW82401.1"/>
    <property type="molecule type" value="Genomic_DNA"/>
</dbReference>
<keyword evidence="1" id="KW-0175">Coiled coil</keyword>
<dbReference type="AlphaFoldDB" id="A0A3D8S8E9"/>
<gene>
    <name evidence="2" type="ORF">BP6252_03513</name>
</gene>
<dbReference type="PANTHER" id="PTHR38887">
    <property type="entry name" value="CHROMOSOME 21, WHOLE GENOME SHOTGUN SEQUENCE"/>
    <property type="match status" value="1"/>
</dbReference>
<keyword evidence="3" id="KW-1185">Reference proteome</keyword>
<proteinExistence type="predicted"/>
<feature type="coiled-coil region" evidence="1">
    <location>
        <begin position="269"/>
        <end position="339"/>
    </location>
</feature>
<accession>A0A3D8S8E9</accession>
<evidence type="ECO:0000256" key="1">
    <source>
        <dbReference type="SAM" id="Coils"/>
    </source>
</evidence>
<dbReference type="InterPro" id="IPR053221">
    <property type="entry name" value="Burnettramic_acid_biosynth"/>
</dbReference>
<evidence type="ECO:0000313" key="3">
    <source>
        <dbReference type="Proteomes" id="UP000256645"/>
    </source>
</evidence>
<protein>
    <submittedName>
        <fullName evidence="2">Uncharacterized protein</fullName>
    </submittedName>
</protein>
<dbReference type="PANTHER" id="PTHR38887:SF1">
    <property type="entry name" value="RAS MODIFICATION PROTEIN ERF4"/>
    <property type="match status" value="1"/>
</dbReference>
<dbReference type="Proteomes" id="UP000256645">
    <property type="component" value="Unassembled WGS sequence"/>
</dbReference>
<reference evidence="2 3" key="1">
    <citation type="journal article" date="2018" name="IMA Fungus">
        <title>IMA Genome-F 9: Draft genome sequence of Annulohypoxylon stygium, Aspergillus mulundensis, Berkeleyomyces basicola (syn. Thielaviopsis basicola), Ceratocystis smalleyi, two Cercospora beticola strains, Coleophoma cylindrospora, Fusarium fracticaudum, Phialophora cf. hyalina, and Morchella septimelata.</title>
        <authorList>
            <person name="Wingfield B.D."/>
            <person name="Bills G.F."/>
            <person name="Dong Y."/>
            <person name="Huang W."/>
            <person name="Nel W.J."/>
            <person name="Swalarsk-Parry B.S."/>
            <person name="Vaghefi N."/>
            <person name="Wilken P.M."/>
            <person name="An Z."/>
            <person name="de Beer Z.W."/>
            <person name="De Vos L."/>
            <person name="Chen L."/>
            <person name="Duong T.A."/>
            <person name="Gao Y."/>
            <person name="Hammerbacher A."/>
            <person name="Kikkert J.R."/>
            <person name="Li Y."/>
            <person name="Li H."/>
            <person name="Li K."/>
            <person name="Li Q."/>
            <person name="Liu X."/>
            <person name="Ma X."/>
            <person name="Naidoo K."/>
            <person name="Pethybridge S.J."/>
            <person name="Sun J."/>
            <person name="Steenkamp E.T."/>
            <person name="van der Nest M.A."/>
            <person name="van Wyk S."/>
            <person name="Wingfield M.J."/>
            <person name="Xiong C."/>
            <person name="Yue Q."/>
            <person name="Zhang X."/>
        </authorList>
    </citation>
    <scope>NUCLEOTIDE SEQUENCE [LARGE SCALE GENOMIC DNA]</scope>
    <source>
        <strain evidence="2 3">BP6252</strain>
    </source>
</reference>
<organism evidence="2 3">
    <name type="scientific">Coleophoma cylindrospora</name>
    <dbReference type="NCBI Taxonomy" id="1849047"/>
    <lineage>
        <taxon>Eukaryota</taxon>
        <taxon>Fungi</taxon>
        <taxon>Dikarya</taxon>
        <taxon>Ascomycota</taxon>
        <taxon>Pezizomycotina</taxon>
        <taxon>Leotiomycetes</taxon>
        <taxon>Helotiales</taxon>
        <taxon>Dermateaceae</taxon>
        <taxon>Coleophoma</taxon>
    </lineage>
</organism>